<gene>
    <name evidence="2" type="ORF">N7517_003473</name>
</gene>
<keyword evidence="1" id="KW-0732">Signal</keyword>
<dbReference type="Proteomes" id="UP001147752">
    <property type="component" value="Unassembled WGS sequence"/>
</dbReference>
<dbReference type="PANTHER" id="PTHR35186">
    <property type="entry name" value="ANK_REP_REGION DOMAIN-CONTAINING PROTEIN"/>
    <property type="match status" value="1"/>
</dbReference>
<dbReference type="GeneID" id="81460386"/>
<keyword evidence="3" id="KW-1185">Reference proteome</keyword>
<dbReference type="OrthoDB" id="3565018at2759"/>
<evidence type="ECO:0000313" key="3">
    <source>
        <dbReference type="Proteomes" id="UP001147752"/>
    </source>
</evidence>
<reference evidence="2" key="1">
    <citation type="submission" date="2022-12" db="EMBL/GenBank/DDBJ databases">
        <authorList>
            <person name="Petersen C."/>
        </authorList>
    </citation>
    <scope>NUCLEOTIDE SEQUENCE</scope>
    <source>
        <strain evidence="2">IBT 3081</strain>
    </source>
</reference>
<protein>
    <recommendedName>
        <fullName evidence="4">Prion-inhibition and propagation HeLo domain-containing protein</fullName>
    </recommendedName>
</protein>
<sequence>MEAAGIALALLPLLINQLDNYVQGLEVIKSVGAKRYRRELEGYSSSLGTQQAIFVNTLEQALDGVVEYEGGLDELRNNPLRNLWKRPNLQASLHEKLGRDFYPFNQSMLEIATLLKELSRKLGLDKNVAVNYRVDQSAIKREVKKFKDIFSKSIYLDLFARIDVANKTLNTLVEQSDYRSTIQERRISKRPLLRQKRAQKLARSLHNAIIRGKYWKCACLDQHSIHFILGYPPEDINDTKESSRGPGFRMIFPSSSAIDLAKEWCEIEAESDTIQSSVDPLGSQEKVLSPKRKAKVQFAFDESARDKPSMTSDMSSVPPIVDICSTLSTMGSHGETNEPIGFISDENHRHNMYYVRKLAGSLRSQSLSELIAASSDIFKAPSGSFHFTWGYRLRGAVNLACSVLQFHGSWLKSQ</sequence>
<dbReference type="RefSeq" id="XP_056585338.1">
    <property type="nucleotide sequence ID" value="XM_056721203.1"/>
</dbReference>
<reference evidence="2" key="2">
    <citation type="journal article" date="2023" name="IMA Fungus">
        <title>Comparative genomic study of the Penicillium genus elucidates a diverse pangenome and 15 lateral gene transfer events.</title>
        <authorList>
            <person name="Petersen C."/>
            <person name="Sorensen T."/>
            <person name="Nielsen M.R."/>
            <person name="Sondergaard T.E."/>
            <person name="Sorensen J.L."/>
            <person name="Fitzpatrick D.A."/>
            <person name="Frisvad J.C."/>
            <person name="Nielsen K.L."/>
        </authorList>
    </citation>
    <scope>NUCLEOTIDE SEQUENCE</scope>
    <source>
        <strain evidence="2">IBT 3081</strain>
    </source>
</reference>
<name>A0A9W9VLX7_9EURO</name>
<evidence type="ECO:0008006" key="4">
    <source>
        <dbReference type="Google" id="ProtNLM"/>
    </source>
</evidence>
<feature type="signal peptide" evidence="1">
    <location>
        <begin position="1"/>
        <end position="24"/>
    </location>
</feature>
<accession>A0A9W9VLX7</accession>
<dbReference type="AlphaFoldDB" id="A0A9W9VLX7"/>
<organism evidence="2 3">
    <name type="scientific">Penicillium concentricum</name>
    <dbReference type="NCBI Taxonomy" id="293559"/>
    <lineage>
        <taxon>Eukaryota</taxon>
        <taxon>Fungi</taxon>
        <taxon>Dikarya</taxon>
        <taxon>Ascomycota</taxon>
        <taxon>Pezizomycotina</taxon>
        <taxon>Eurotiomycetes</taxon>
        <taxon>Eurotiomycetidae</taxon>
        <taxon>Eurotiales</taxon>
        <taxon>Aspergillaceae</taxon>
        <taxon>Penicillium</taxon>
    </lineage>
</organism>
<proteinExistence type="predicted"/>
<evidence type="ECO:0000256" key="1">
    <source>
        <dbReference type="SAM" id="SignalP"/>
    </source>
</evidence>
<feature type="chain" id="PRO_5040889192" description="Prion-inhibition and propagation HeLo domain-containing protein" evidence="1">
    <location>
        <begin position="25"/>
        <end position="414"/>
    </location>
</feature>
<comment type="caution">
    <text evidence="2">The sequence shown here is derived from an EMBL/GenBank/DDBJ whole genome shotgun (WGS) entry which is preliminary data.</text>
</comment>
<evidence type="ECO:0000313" key="2">
    <source>
        <dbReference type="EMBL" id="KAJ5385562.1"/>
    </source>
</evidence>
<dbReference type="PANTHER" id="PTHR35186:SF4">
    <property type="entry name" value="PRION-INHIBITION AND PROPAGATION HELO DOMAIN-CONTAINING PROTEIN"/>
    <property type="match status" value="1"/>
</dbReference>
<dbReference type="EMBL" id="JAPZBT010000001">
    <property type="protein sequence ID" value="KAJ5385562.1"/>
    <property type="molecule type" value="Genomic_DNA"/>
</dbReference>